<proteinExistence type="predicted"/>
<dbReference type="AlphaFoldDB" id="A0A4U8URE3"/>
<keyword evidence="2" id="KW-1185">Reference proteome</keyword>
<protein>
    <submittedName>
        <fullName evidence="1">Uncharacterized protein</fullName>
    </submittedName>
</protein>
<name>A0A4U8URE3_STECR</name>
<evidence type="ECO:0000313" key="1">
    <source>
        <dbReference type="EMBL" id="TMS34248.1"/>
    </source>
</evidence>
<accession>A0A4U8URE3</accession>
<dbReference type="Proteomes" id="UP000298663">
    <property type="component" value="Unassembled WGS sequence"/>
</dbReference>
<organism evidence="1 2">
    <name type="scientific">Steinernema carpocapsae</name>
    <name type="common">Entomopathogenic nematode</name>
    <dbReference type="NCBI Taxonomy" id="34508"/>
    <lineage>
        <taxon>Eukaryota</taxon>
        <taxon>Metazoa</taxon>
        <taxon>Ecdysozoa</taxon>
        <taxon>Nematoda</taxon>
        <taxon>Chromadorea</taxon>
        <taxon>Rhabditida</taxon>
        <taxon>Tylenchina</taxon>
        <taxon>Panagrolaimomorpha</taxon>
        <taxon>Strongyloidoidea</taxon>
        <taxon>Steinernematidae</taxon>
        <taxon>Steinernema</taxon>
    </lineage>
</organism>
<evidence type="ECO:0000313" key="2">
    <source>
        <dbReference type="Proteomes" id="UP000298663"/>
    </source>
</evidence>
<comment type="caution">
    <text evidence="1">The sequence shown here is derived from an EMBL/GenBank/DDBJ whole genome shotgun (WGS) entry which is preliminary data.</text>
</comment>
<sequence length="158" mass="18088">MVPNTRKTHLGPYCIPPPNNIDTLRTTPPPLFVIPKLRDLTPPQFRSSISWWEANADSKFGKRETRGGDGEMHTNANGVATATRVRSIRQLASRNFVTDGHVWIVLLYYIENSRALTTYTNHNFARTPEAASLDHRSPLEKLLHSDWLEVEEELLRRD</sequence>
<reference evidence="1 2" key="1">
    <citation type="journal article" date="2015" name="Genome Biol.">
        <title>Comparative genomics of Steinernema reveals deeply conserved gene regulatory networks.</title>
        <authorList>
            <person name="Dillman A.R."/>
            <person name="Macchietto M."/>
            <person name="Porter C.F."/>
            <person name="Rogers A."/>
            <person name="Williams B."/>
            <person name="Antoshechkin I."/>
            <person name="Lee M.M."/>
            <person name="Goodwin Z."/>
            <person name="Lu X."/>
            <person name="Lewis E.E."/>
            <person name="Goodrich-Blair H."/>
            <person name="Stock S.P."/>
            <person name="Adams B.J."/>
            <person name="Sternberg P.W."/>
            <person name="Mortazavi A."/>
        </authorList>
    </citation>
    <scope>NUCLEOTIDE SEQUENCE [LARGE SCALE GENOMIC DNA]</scope>
    <source>
        <strain evidence="1 2">ALL</strain>
    </source>
</reference>
<reference evidence="1 2" key="2">
    <citation type="journal article" date="2019" name="G3 (Bethesda)">
        <title>Hybrid Assembly of the Genome of the Entomopathogenic Nematode Steinernema carpocapsae Identifies the X-Chromosome.</title>
        <authorList>
            <person name="Serra L."/>
            <person name="Macchietto M."/>
            <person name="Macias-Munoz A."/>
            <person name="McGill C.J."/>
            <person name="Rodriguez I.M."/>
            <person name="Rodriguez B."/>
            <person name="Murad R."/>
            <person name="Mortazavi A."/>
        </authorList>
    </citation>
    <scope>NUCLEOTIDE SEQUENCE [LARGE SCALE GENOMIC DNA]</scope>
    <source>
        <strain evidence="1 2">ALL</strain>
    </source>
</reference>
<gene>
    <name evidence="1" type="ORF">L596_001876</name>
</gene>
<dbReference type="EMBL" id="AZBU02000001">
    <property type="protein sequence ID" value="TMS34248.1"/>
    <property type="molecule type" value="Genomic_DNA"/>
</dbReference>